<evidence type="ECO:0000256" key="2">
    <source>
        <dbReference type="ARBA" id="ARBA00006269"/>
    </source>
</evidence>
<keyword evidence="4" id="KW-0547">Nucleotide-binding</keyword>
<evidence type="ECO:0000256" key="7">
    <source>
        <dbReference type="ARBA" id="ARBA00026084"/>
    </source>
</evidence>
<dbReference type="Proteomes" id="UP000838412">
    <property type="component" value="Chromosome 5"/>
</dbReference>
<reference evidence="13" key="1">
    <citation type="submission" date="2022-01" db="EMBL/GenBank/DDBJ databases">
        <authorList>
            <person name="Braso-Vives M."/>
        </authorList>
    </citation>
    <scope>NUCLEOTIDE SEQUENCE</scope>
</reference>
<dbReference type="InterPro" id="IPR027417">
    <property type="entry name" value="P-loop_NTPase"/>
</dbReference>
<keyword evidence="14" id="KW-1185">Reference proteome</keyword>
<dbReference type="Gene3D" id="3.40.50.300">
    <property type="entry name" value="P-loop containing nucleotide triphosphate hydrolases"/>
    <property type="match status" value="1"/>
</dbReference>
<feature type="domain" description="Origin recognition complex subunit 5 C-terminal" evidence="11">
    <location>
        <begin position="348"/>
        <end position="478"/>
    </location>
</feature>
<evidence type="ECO:0000256" key="6">
    <source>
        <dbReference type="ARBA" id="ARBA00023242"/>
    </source>
</evidence>
<comment type="function">
    <text evidence="8">Component of the origin recognition complex (ORC) that binds origins of replication. DNA-binding is ATP-dependent. The specific DNA sequences that define origins of replication have not been identified yet. ORC is required to assemble the pre-replication complex necessary to initiate DNA replication.</text>
</comment>
<dbReference type="OrthoDB" id="365981at2759"/>
<dbReference type="Pfam" id="PF14630">
    <property type="entry name" value="ORC5_C"/>
    <property type="match status" value="1"/>
</dbReference>
<dbReference type="SUPFAM" id="SSF52540">
    <property type="entry name" value="P-loop containing nucleoside triphosphate hydrolases"/>
    <property type="match status" value="1"/>
</dbReference>
<protein>
    <recommendedName>
        <fullName evidence="9">Origin recognition complex subunit 5</fullName>
    </recommendedName>
</protein>
<accession>A0A8K0A0D1</accession>
<feature type="domain" description="ORC5 lid" evidence="12">
    <location>
        <begin position="246"/>
        <end position="313"/>
    </location>
</feature>
<gene>
    <name evidence="13" type="primary">ORC5</name>
    <name evidence="13" type="ORF">BLAG_LOCUS19564</name>
</gene>
<dbReference type="GO" id="GO:0006270">
    <property type="term" value="P:DNA replication initiation"/>
    <property type="evidence" value="ECO:0007669"/>
    <property type="project" value="TreeGrafter"/>
</dbReference>
<evidence type="ECO:0000256" key="3">
    <source>
        <dbReference type="ARBA" id="ARBA00022705"/>
    </source>
</evidence>
<keyword evidence="3" id="KW-0235">DNA replication</keyword>
<dbReference type="InterPro" id="IPR047088">
    <property type="entry name" value="ORC5_C"/>
</dbReference>
<feature type="domain" description="Orc1-like AAA ATPase" evidence="10">
    <location>
        <begin position="50"/>
        <end position="197"/>
    </location>
</feature>
<dbReference type="InterPro" id="IPR020796">
    <property type="entry name" value="ORC5"/>
</dbReference>
<dbReference type="EMBL" id="OV696690">
    <property type="protein sequence ID" value="CAH1265653.1"/>
    <property type="molecule type" value="Genomic_DNA"/>
</dbReference>
<evidence type="ECO:0000259" key="11">
    <source>
        <dbReference type="Pfam" id="PF14630"/>
    </source>
</evidence>
<proteinExistence type="inferred from homology"/>
<evidence type="ECO:0000313" key="14">
    <source>
        <dbReference type="Proteomes" id="UP000838412"/>
    </source>
</evidence>
<organism evidence="13 14">
    <name type="scientific">Branchiostoma lanceolatum</name>
    <name type="common">Common lancelet</name>
    <name type="synonym">Amphioxus lanceolatum</name>
    <dbReference type="NCBI Taxonomy" id="7740"/>
    <lineage>
        <taxon>Eukaryota</taxon>
        <taxon>Metazoa</taxon>
        <taxon>Chordata</taxon>
        <taxon>Cephalochordata</taxon>
        <taxon>Leptocardii</taxon>
        <taxon>Amphioxiformes</taxon>
        <taxon>Branchiostomatidae</taxon>
        <taxon>Branchiostoma</taxon>
    </lineage>
</organism>
<evidence type="ECO:0000256" key="1">
    <source>
        <dbReference type="ARBA" id="ARBA00004123"/>
    </source>
</evidence>
<dbReference type="Pfam" id="PF21639">
    <property type="entry name" value="ORC5_lid"/>
    <property type="match status" value="1"/>
</dbReference>
<dbReference type="AlphaFoldDB" id="A0A8K0A0D1"/>
<dbReference type="FunFam" id="3.40.50.300:FF:000673">
    <property type="entry name" value="Origin recognition complex subunit 5"/>
    <property type="match status" value="1"/>
</dbReference>
<dbReference type="GO" id="GO:0005524">
    <property type="term" value="F:ATP binding"/>
    <property type="evidence" value="ECO:0007669"/>
    <property type="project" value="UniProtKB-KW"/>
</dbReference>
<dbReference type="GO" id="GO:0003688">
    <property type="term" value="F:DNA replication origin binding"/>
    <property type="evidence" value="ECO:0007669"/>
    <property type="project" value="TreeGrafter"/>
</dbReference>
<evidence type="ECO:0000256" key="8">
    <source>
        <dbReference type="ARBA" id="ARBA00057448"/>
    </source>
</evidence>
<sequence>MSFSLIFQTLKYNLSYSKNKLLIAIIMAAGPPVVFGHPAEQLAELYRSCPSRQDQVKLLLALFGQKKHLSCPRVFLYGPTGSGKSHVISNILNTLKLPHALVNCVECYTSRLLYDHILNQVAMVTPTPDNDYANYSRCDNMNDFVKTLRTVIEDRELQEETVYIVLDKAERLREMDMNILPAFLRLGELTGCNVCVILLTEIVWEKFRAGTGVCEPLVLHFPDYTKDELLEILSLDCPAGYTKDFYMSYVNIVLSVFYMACRNLNEIRHLAVLNFPKFCEPIKKGEASEEDVHKLWRNIEPHLRKALQTVYLREVSSAQWERMQEEAAAQETLVTNIKTLTGKVNMELPFYSKFLLIAAYLASYNPARTDRRFFLKHAGRTKKTVQQMKRDERASSQLLGPKPFPLDRLMAIFYSIVEGKVAPTANIYSQISSLVTLRLMTQVGSDDQLDGSKFKCTVGLDFMRSIARTVNFDIIRYLYDFV</sequence>
<evidence type="ECO:0000256" key="9">
    <source>
        <dbReference type="ARBA" id="ARBA00069657"/>
    </source>
</evidence>
<name>A0A8K0A0D1_BRALA</name>
<dbReference type="InterPro" id="IPR048866">
    <property type="entry name" value="ORC5_lid"/>
</dbReference>
<comment type="subunit">
    <text evidence="7">Component of ORC, a complex composed of at least 6 subunits: ORC1, ORC2, ORC3, ORC4, ORC5 and ORC6. ORC is regulated in a cell-cycle dependent manner. It is sequentially assembled at the exit from anaphase of mitosis and disassembled as cells enter S phase.</text>
</comment>
<evidence type="ECO:0000259" key="12">
    <source>
        <dbReference type="Pfam" id="PF21639"/>
    </source>
</evidence>
<keyword evidence="5" id="KW-0067">ATP-binding</keyword>
<dbReference type="Pfam" id="PF13191">
    <property type="entry name" value="AAA_16"/>
    <property type="match status" value="1"/>
</dbReference>
<evidence type="ECO:0000313" key="13">
    <source>
        <dbReference type="EMBL" id="CAH1265653.1"/>
    </source>
</evidence>
<dbReference type="PANTHER" id="PTHR12705">
    <property type="entry name" value="ORIGIN RECOGNITION COMPLEX SUBUNIT 5"/>
    <property type="match status" value="1"/>
</dbReference>
<dbReference type="InterPro" id="IPR041664">
    <property type="entry name" value="AAA_16"/>
</dbReference>
<dbReference type="PANTHER" id="PTHR12705:SF0">
    <property type="entry name" value="ORIGIN RECOGNITION COMPLEX SUBUNIT 5"/>
    <property type="match status" value="1"/>
</dbReference>
<evidence type="ECO:0000256" key="4">
    <source>
        <dbReference type="ARBA" id="ARBA00022741"/>
    </source>
</evidence>
<dbReference type="GO" id="GO:0005664">
    <property type="term" value="C:nuclear origin of replication recognition complex"/>
    <property type="evidence" value="ECO:0007669"/>
    <property type="project" value="TreeGrafter"/>
</dbReference>
<keyword evidence="6" id="KW-0539">Nucleus</keyword>
<evidence type="ECO:0000259" key="10">
    <source>
        <dbReference type="Pfam" id="PF13191"/>
    </source>
</evidence>
<evidence type="ECO:0000256" key="5">
    <source>
        <dbReference type="ARBA" id="ARBA00022840"/>
    </source>
</evidence>
<comment type="similarity">
    <text evidence="2">Belongs to the ORC5 family.</text>
</comment>
<comment type="subcellular location">
    <subcellularLocation>
        <location evidence="1">Nucleus</location>
    </subcellularLocation>
</comment>